<dbReference type="InterPro" id="IPR001650">
    <property type="entry name" value="Helicase_C-like"/>
</dbReference>
<dbReference type="Pfam" id="PF00271">
    <property type="entry name" value="Helicase_C"/>
    <property type="match status" value="1"/>
</dbReference>
<keyword evidence="3" id="KW-0547">Nucleotide-binding</keyword>
<dbReference type="NCBIfam" id="NF038325">
    <property type="entry name" value="DISARM_DrmAS"/>
    <property type="match status" value="1"/>
</dbReference>
<keyword evidence="3" id="KW-0378">Hydrolase</keyword>
<dbReference type="RefSeq" id="WP_272102957.1">
    <property type="nucleotide sequence ID" value="NZ_JAQNDK010000006.1"/>
</dbReference>
<dbReference type="Gene3D" id="3.40.50.300">
    <property type="entry name" value="P-loop containing nucleotide triphosphate hydrolases"/>
    <property type="match status" value="1"/>
</dbReference>
<feature type="region of interest" description="Disordered" evidence="1">
    <location>
        <begin position="113"/>
        <end position="136"/>
    </location>
</feature>
<evidence type="ECO:0000313" key="3">
    <source>
        <dbReference type="EMBL" id="MDC0684827.1"/>
    </source>
</evidence>
<feature type="compositionally biased region" description="Acidic residues" evidence="1">
    <location>
        <begin position="55"/>
        <end position="64"/>
    </location>
</feature>
<protein>
    <submittedName>
        <fullName evidence="3">DISARM system helicase DrmA</fullName>
    </submittedName>
</protein>
<dbReference type="CDD" id="cd18785">
    <property type="entry name" value="SF2_C"/>
    <property type="match status" value="1"/>
</dbReference>
<organism evidence="3 4">
    <name type="scientific">Sorangium atrum</name>
    <dbReference type="NCBI Taxonomy" id="2995308"/>
    <lineage>
        <taxon>Bacteria</taxon>
        <taxon>Pseudomonadati</taxon>
        <taxon>Myxococcota</taxon>
        <taxon>Polyangia</taxon>
        <taxon>Polyangiales</taxon>
        <taxon>Polyangiaceae</taxon>
        <taxon>Sorangium</taxon>
    </lineage>
</organism>
<feature type="domain" description="Helicase C-terminal" evidence="2">
    <location>
        <begin position="779"/>
        <end position="976"/>
    </location>
</feature>
<dbReference type="Proteomes" id="UP001217485">
    <property type="component" value="Unassembled WGS sequence"/>
</dbReference>
<proteinExistence type="predicted"/>
<dbReference type="PROSITE" id="PS51194">
    <property type="entry name" value="HELICASE_CTER"/>
    <property type="match status" value="1"/>
</dbReference>
<accession>A0ABT5CEG1</accession>
<evidence type="ECO:0000313" key="4">
    <source>
        <dbReference type="Proteomes" id="UP001217485"/>
    </source>
</evidence>
<gene>
    <name evidence="3" type="primary">drmA</name>
    <name evidence="3" type="ORF">POL72_44335</name>
</gene>
<dbReference type="EMBL" id="JAQNDK010000006">
    <property type="protein sequence ID" value="MDC0684827.1"/>
    <property type="molecule type" value="Genomic_DNA"/>
</dbReference>
<keyword evidence="3" id="KW-0347">Helicase</keyword>
<sequence length="1113" mass="122833">MEPVDVRERLVEILREDLVGPAVPDERLAIPPSRWYLTGFLVPFEGDEGDRVDPEAQEEPDEIGDDPRAADARAPDPTSRRRVLLPASLGLSVLVPSSVRNLRVTATWGDYAPEAPPDCQTTPSCSEEADETRPVARPWRRAPREVTRELLVDPAGSLQSYPLEADESGLTLVVLSRRRADGDGLTVSVFLVNRRPPGSPRDAAFAFQAALALHCKEGLTARPNLRGRDDGSDNVDADEQVAELQYRDAVEHAVGHNVATAARLDADGVCRQVETVWIPSAEVERVVPATLEGLDARMEALASVPDLRAALSPIADAYKAWIEQQAAARLADEAQRHMLEQLLRDARCVQGRIAEGIAALVDERADAALRITCRVMAQVARARRPTVTPAWYPFQLAFVLMNVPGIVHPQGTTRRDVDLLFFPTGGGKTEAYLGLAAFTLVYRRLRHPGVRGAGVSVLMRYTLRLLTLDQLERAAALMCALEIAREADPRLGTWPFEIGLWVGEAATPNRMGRAGDRNPHSAREKTLAFRLHSGRNPSPIPIERCPWCHQVFKPLSFRLLPDDEKPERLHVYCASASCRWSSRPLPIVAVDEPIYRRLPCFLIATVDKIAQLPWVGETGALFGRVTRYDAEGFYGPCDRPGIGTPIPGGRLPPLDLVIQDELHLISGPLGTMVGLYETAVDGLCAEEEAAPKVVASTATVRRAARQIQALFARDSTVVFPPPGPDRKDSFFAKTVPAPRTPEERADTAYAHARRYVGVAAPGRSLKKVMLQVSLALLAGAQQLYEEAGGDAVEHNPAAPYMTLLGYFNSLRELGGSRRIIEDEVATRLRRYDERQRPERAAPVFARRSMGEVVELTSREPTSRISSSRQRLEVQPREKTLQPVDVALATNMISVGLDIPRLGLMMVAGQPRATAEYIQATSRVGRDPQRPGLVVTLLNVHRPRDRSHYERFEAYHASFYRAVEATSVTPFSPRAIDRGGAAVLVALTRLLDPRMTPEGAAAGIGRVKPLQEQVEELLRQRVAEAISSEERAALHVDLGKRAQDLFDSWSELADEHTGLRYARAEKKAPTLLYDPLAERPTNDDREKFRAPRSLRDVEPIVALRVQVPELPEET</sequence>
<evidence type="ECO:0000256" key="1">
    <source>
        <dbReference type="SAM" id="MobiDB-lite"/>
    </source>
</evidence>
<evidence type="ECO:0000259" key="2">
    <source>
        <dbReference type="PROSITE" id="PS51194"/>
    </source>
</evidence>
<dbReference type="SUPFAM" id="SSF52540">
    <property type="entry name" value="P-loop containing nucleoside triphosphate hydrolases"/>
    <property type="match status" value="1"/>
</dbReference>
<feature type="region of interest" description="Disordered" evidence="1">
    <location>
        <begin position="46"/>
        <end position="81"/>
    </location>
</feature>
<reference evidence="3 4" key="1">
    <citation type="submission" date="2023-01" db="EMBL/GenBank/DDBJ databases">
        <title>Minimal conservation of predation-associated metabolite biosynthetic gene clusters underscores biosynthetic potential of Myxococcota including descriptions for ten novel species: Archangium lansinium sp. nov., Myxococcus landrumus sp. nov., Nannocystis bai.</title>
        <authorList>
            <person name="Ahearne A."/>
            <person name="Stevens C."/>
            <person name="Dowd S."/>
        </authorList>
    </citation>
    <scope>NUCLEOTIDE SEQUENCE [LARGE SCALE GENOMIC DNA]</scope>
    <source>
        <strain evidence="3 4">WIWO2</strain>
    </source>
</reference>
<dbReference type="GO" id="GO:0004386">
    <property type="term" value="F:helicase activity"/>
    <property type="evidence" value="ECO:0007669"/>
    <property type="project" value="UniProtKB-KW"/>
</dbReference>
<comment type="caution">
    <text evidence="3">The sequence shown here is derived from an EMBL/GenBank/DDBJ whole genome shotgun (WGS) entry which is preliminary data.</text>
</comment>
<dbReference type="InterPro" id="IPR027417">
    <property type="entry name" value="P-loop_NTPase"/>
</dbReference>
<feature type="compositionally biased region" description="Basic and acidic residues" evidence="1">
    <location>
        <begin position="65"/>
        <end position="74"/>
    </location>
</feature>
<name>A0ABT5CEG1_9BACT</name>
<keyword evidence="3" id="KW-0067">ATP-binding</keyword>
<keyword evidence="4" id="KW-1185">Reference proteome</keyword>